<evidence type="ECO:0000313" key="4">
    <source>
        <dbReference type="Proteomes" id="UP000323732"/>
    </source>
</evidence>
<evidence type="ECO:0000256" key="2">
    <source>
        <dbReference type="SAM" id="SignalP"/>
    </source>
</evidence>
<reference evidence="3 4" key="1">
    <citation type="submission" date="2019-08" db="EMBL/GenBank/DDBJ databases">
        <title>Bacillus genomes from the desert of Cuatro Cienegas, Coahuila.</title>
        <authorList>
            <person name="Olmedo-Alvarez G."/>
        </authorList>
    </citation>
    <scope>NUCLEOTIDE SEQUENCE [LARGE SCALE GENOMIC DNA]</scope>
    <source>
        <strain evidence="3 4">CH37_1T</strain>
    </source>
</reference>
<accession>A0A5D4SLE9</accession>
<gene>
    <name evidence="3" type="ORF">FZD47_10285</name>
</gene>
<proteinExistence type="predicted"/>
<comment type="caution">
    <text evidence="3">The sequence shown here is derived from an EMBL/GenBank/DDBJ whole genome shotgun (WGS) entry which is preliminary data.</text>
</comment>
<protein>
    <recommendedName>
        <fullName evidence="5">DUF4309 domain-containing protein</fullName>
    </recommendedName>
</protein>
<feature type="chain" id="PRO_5038830796" description="DUF4309 domain-containing protein" evidence="2">
    <location>
        <begin position="23"/>
        <end position="219"/>
    </location>
</feature>
<dbReference type="RefSeq" id="WP_148949770.1">
    <property type="nucleotide sequence ID" value="NZ_VTES01000003.1"/>
</dbReference>
<dbReference type="AlphaFoldDB" id="A0A5D4SLE9"/>
<name>A0A5D4SLE9_9BACI</name>
<evidence type="ECO:0000256" key="1">
    <source>
        <dbReference type="SAM" id="MobiDB-lite"/>
    </source>
</evidence>
<evidence type="ECO:0008006" key="5">
    <source>
        <dbReference type="Google" id="ProtNLM"/>
    </source>
</evidence>
<dbReference type="Proteomes" id="UP000323732">
    <property type="component" value="Unassembled WGS sequence"/>
</dbReference>
<feature type="region of interest" description="Disordered" evidence="1">
    <location>
        <begin position="51"/>
        <end position="99"/>
    </location>
</feature>
<keyword evidence="2" id="KW-0732">Signal</keyword>
<evidence type="ECO:0000313" key="3">
    <source>
        <dbReference type="EMBL" id="TYS63889.1"/>
    </source>
</evidence>
<dbReference type="EMBL" id="VTES01000003">
    <property type="protein sequence ID" value="TYS63889.1"/>
    <property type="molecule type" value="Genomic_DNA"/>
</dbReference>
<sequence>MKKKYPAIVMMTLFLGTAGAFYYEGSPAKVNATEEKSDLKAQISKIEETFKEEVKVPTVEPDLTSNENVENAEPIGKSDSSQQPAGSKPEKPESKPASVQDTFKIEDTTYYLISPQEKFNHDQEFAKKYGAKFYGVPNSDMFVFVRNGEVILQTSSGLAAAPLKYSDILSEFLAPGGEYKNIAENVLFSAKTGAKVTVDFGNQIGYSIWIENGVVVASW</sequence>
<organism evidence="3 4">
    <name type="scientific">Bacillus infantis</name>
    <dbReference type="NCBI Taxonomy" id="324767"/>
    <lineage>
        <taxon>Bacteria</taxon>
        <taxon>Bacillati</taxon>
        <taxon>Bacillota</taxon>
        <taxon>Bacilli</taxon>
        <taxon>Bacillales</taxon>
        <taxon>Bacillaceae</taxon>
        <taxon>Bacillus</taxon>
    </lineage>
</organism>
<feature type="signal peptide" evidence="2">
    <location>
        <begin position="1"/>
        <end position="22"/>
    </location>
</feature>